<feature type="transmembrane region" description="Helical" evidence="2">
    <location>
        <begin position="105"/>
        <end position="127"/>
    </location>
</feature>
<reference evidence="4" key="1">
    <citation type="journal article" date="2017" name="Nat. Ecol. Evol.">
        <title>Genome expansion and lineage-specific genetic innovations in the forest pathogenic fungi Armillaria.</title>
        <authorList>
            <person name="Sipos G."/>
            <person name="Prasanna A.N."/>
            <person name="Walter M.C."/>
            <person name="O'Connor E."/>
            <person name="Balint B."/>
            <person name="Krizsan K."/>
            <person name="Kiss B."/>
            <person name="Hess J."/>
            <person name="Varga T."/>
            <person name="Slot J."/>
            <person name="Riley R."/>
            <person name="Boka B."/>
            <person name="Rigling D."/>
            <person name="Barry K."/>
            <person name="Lee J."/>
            <person name="Mihaltcheva S."/>
            <person name="LaButti K."/>
            <person name="Lipzen A."/>
            <person name="Waldron R."/>
            <person name="Moloney N.M."/>
            <person name="Sperisen C."/>
            <person name="Kredics L."/>
            <person name="Vagvoelgyi C."/>
            <person name="Patrignani A."/>
            <person name="Fitzpatrick D."/>
            <person name="Nagy I."/>
            <person name="Doyle S."/>
            <person name="Anderson J.B."/>
            <person name="Grigoriev I.V."/>
            <person name="Gueldener U."/>
            <person name="Muensterkoetter M."/>
            <person name="Nagy L.G."/>
        </authorList>
    </citation>
    <scope>NUCLEOTIDE SEQUENCE [LARGE SCALE GENOMIC DNA]</scope>
    <source>
        <strain evidence="4">28-4</strain>
    </source>
</reference>
<evidence type="ECO:0000313" key="3">
    <source>
        <dbReference type="EMBL" id="PBK64571.1"/>
    </source>
</evidence>
<keyword evidence="2" id="KW-1133">Transmembrane helix</keyword>
<dbReference type="Proteomes" id="UP000218334">
    <property type="component" value="Unassembled WGS sequence"/>
</dbReference>
<proteinExistence type="predicted"/>
<organism evidence="3 4">
    <name type="scientific">Armillaria solidipes</name>
    <dbReference type="NCBI Taxonomy" id="1076256"/>
    <lineage>
        <taxon>Eukaryota</taxon>
        <taxon>Fungi</taxon>
        <taxon>Dikarya</taxon>
        <taxon>Basidiomycota</taxon>
        <taxon>Agaricomycotina</taxon>
        <taxon>Agaricomycetes</taxon>
        <taxon>Agaricomycetidae</taxon>
        <taxon>Agaricales</taxon>
        <taxon>Marasmiineae</taxon>
        <taxon>Physalacriaceae</taxon>
        <taxon>Armillaria</taxon>
    </lineage>
</organism>
<evidence type="ECO:0000313" key="4">
    <source>
        <dbReference type="Proteomes" id="UP000218334"/>
    </source>
</evidence>
<accession>A0A2H3B0Z6</accession>
<dbReference type="AlphaFoldDB" id="A0A2H3B0Z6"/>
<sequence length="140" mass="16018">MFPVTASTSDIAGVTPAGEQTTPSTSTTNTTESQFPFFPSTTESKTMSRPQVRITDKKADVFLYKSRRASPRRVERKCSCCKHRSKCSCKCCCKRRRKHHYEKDLTRDFFLIIALCFVAACMLISFMRPVAFSRVLESYF</sequence>
<keyword evidence="2" id="KW-0472">Membrane</keyword>
<dbReference type="EMBL" id="KZ293451">
    <property type="protein sequence ID" value="PBK64571.1"/>
    <property type="molecule type" value="Genomic_DNA"/>
</dbReference>
<feature type="compositionally biased region" description="Polar residues" evidence="1">
    <location>
        <begin position="39"/>
        <end position="49"/>
    </location>
</feature>
<protein>
    <submittedName>
        <fullName evidence="3">Uncharacterized protein</fullName>
    </submittedName>
</protein>
<keyword evidence="4" id="KW-1185">Reference proteome</keyword>
<keyword evidence="2" id="KW-0812">Transmembrane</keyword>
<feature type="compositionally biased region" description="Polar residues" evidence="1">
    <location>
        <begin position="1"/>
        <end position="10"/>
    </location>
</feature>
<gene>
    <name evidence="3" type="ORF">ARMSODRAFT_468427</name>
</gene>
<evidence type="ECO:0000256" key="2">
    <source>
        <dbReference type="SAM" id="Phobius"/>
    </source>
</evidence>
<feature type="region of interest" description="Disordered" evidence="1">
    <location>
        <begin position="1"/>
        <end position="50"/>
    </location>
</feature>
<feature type="compositionally biased region" description="Low complexity" evidence="1">
    <location>
        <begin position="21"/>
        <end position="33"/>
    </location>
</feature>
<name>A0A2H3B0Z6_9AGAR</name>
<evidence type="ECO:0000256" key="1">
    <source>
        <dbReference type="SAM" id="MobiDB-lite"/>
    </source>
</evidence>